<feature type="transmembrane region" description="Helical" evidence="2">
    <location>
        <begin position="64"/>
        <end position="86"/>
    </location>
</feature>
<evidence type="ECO:0000313" key="4">
    <source>
        <dbReference type="Proteomes" id="UP000807469"/>
    </source>
</evidence>
<dbReference type="OrthoDB" id="2873242at2759"/>
<feature type="transmembrane region" description="Helical" evidence="2">
    <location>
        <begin position="35"/>
        <end position="57"/>
    </location>
</feature>
<feature type="transmembrane region" description="Helical" evidence="2">
    <location>
        <begin position="146"/>
        <end position="176"/>
    </location>
</feature>
<keyword evidence="2" id="KW-0812">Transmembrane</keyword>
<name>A0A9P5YS15_9AGAR</name>
<keyword evidence="2" id="KW-1133">Transmembrane helix</keyword>
<dbReference type="AlphaFoldDB" id="A0A9P5YS15"/>
<evidence type="ECO:0000313" key="3">
    <source>
        <dbReference type="EMBL" id="KAF9474462.1"/>
    </source>
</evidence>
<gene>
    <name evidence="3" type="ORF">BDN70DRAFT_924596</name>
</gene>
<feature type="transmembrane region" description="Helical" evidence="2">
    <location>
        <begin position="182"/>
        <end position="202"/>
    </location>
</feature>
<dbReference type="EMBL" id="MU155378">
    <property type="protein sequence ID" value="KAF9474462.1"/>
    <property type="molecule type" value="Genomic_DNA"/>
</dbReference>
<feature type="compositionally biased region" description="Basic and acidic residues" evidence="1">
    <location>
        <begin position="220"/>
        <end position="241"/>
    </location>
</feature>
<feature type="transmembrane region" description="Helical" evidence="2">
    <location>
        <begin position="115"/>
        <end position="134"/>
    </location>
</feature>
<evidence type="ECO:0000256" key="1">
    <source>
        <dbReference type="SAM" id="MobiDB-lite"/>
    </source>
</evidence>
<dbReference type="Proteomes" id="UP000807469">
    <property type="component" value="Unassembled WGS sequence"/>
</dbReference>
<keyword evidence="2" id="KW-0472">Membrane</keyword>
<feature type="region of interest" description="Disordered" evidence="1">
    <location>
        <begin position="213"/>
        <end position="249"/>
    </location>
</feature>
<comment type="caution">
    <text evidence="3">The sequence shown here is derived from an EMBL/GenBank/DDBJ whole genome shotgun (WGS) entry which is preliminary data.</text>
</comment>
<accession>A0A9P5YS15</accession>
<protein>
    <submittedName>
        <fullName evidence="3">Uncharacterized protein</fullName>
    </submittedName>
</protein>
<evidence type="ECO:0000256" key="2">
    <source>
        <dbReference type="SAM" id="Phobius"/>
    </source>
</evidence>
<proteinExistence type="predicted"/>
<reference evidence="3" key="1">
    <citation type="submission" date="2020-11" db="EMBL/GenBank/DDBJ databases">
        <authorList>
            <consortium name="DOE Joint Genome Institute"/>
            <person name="Ahrendt S."/>
            <person name="Riley R."/>
            <person name="Andreopoulos W."/>
            <person name="Labutti K."/>
            <person name="Pangilinan J."/>
            <person name="Ruiz-Duenas F.J."/>
            <person name="Barrasa J.M."/>
            <person name="Sanchez-Garcia M."/>
            <person name="Camarero S."/>
            <person name="Miyauchi S."/>
            <person name="Serrano A."/>
            <person name="Linde D."/>
            <person name="Babiker R."/>
            <person name="Drula E."/>
            <person name="Ayuso-Fernandez I."/>
            <person name="Pacheco R."/>
            <person name="Padilla G."/>
            <person name="Ferreira P."/>
            <person name="Barriuso J."/>
            <person name="Kellner H."/>
            <person name="Castanera R."/>
            <person name="Alfaro M."/>
            <person name="Ramirez L."/>
            <person name="Pisabarro A.G."/>
            <person name="Kuo A."/>
            <person name="Tritt A."/>
            <person name="Lipzen A."/>
            <person name="He G."/>
            <person name="Yan M."/>
            <person name="Ng V."/>
            <person name="Cullen D."/>
            <person name="Martin F."/>
            <person name="Rosso M.-N."/>
            <person name="Henrissat B."/>
            <person name="Hibbett D."/>
            <person name="Martinez A.T."/>
            <person name="Grigoriev I.V."/>
        </authorList>
    </citation>
    <scope>NUCLEOTIDE SEQUENCE</scope>
    <source>
        <strain evidence="3">CIRM-BRFM 674</strain>
    </source>
</reference>
<organism evidence="3 4">
    <name type="scientific">Pholiota conissans</name>
    <dbReference type="NCBI Taxonomy" id="109636"/>
    <lineage>
        <taxon>Eukaryota</taxon>
        <taxon>Fungi</taxon>
        <taxon>Dikarya</taxon>
        <taxon>Basidiomycota</taxon>
        <taxon>Agaricomycotina</taxon>
        <taxon>Agaricomycetes</taxon>
        <taxon>Agaricomycetidae</taxon>
        <taxon>Agaricales</taxon>
        <taxon>Agaricineae</taxon>
        <taxon>Strophariaceae</taxon>
        <taxon>Pholiota</taxon>
    </lineage>
</organism>
<sequence>MSDLNSTALHQAILQAGYTVDDEIAVIEASLNTEMFQALLIGIYTVVFGGTMYIYLTRRVSNRIIVPAAVSMLYMINLATFGVQWYTEKWQLIDNGENRDTIFAALSQTNVPLQVAINVLNLTALALGDGLLIWRCFNLWNQSLRVVFIPIFLVVTEAVQSGAVYSLSLLILAVSILHDDRLRVRVITFNFWATAFVFYLAFQTSYTTRTGTGAPTTVDLRTRNDNDITHDSASEEEKAQDARTSSEIG</sequence>
<keyword evidence="4" id="KW-1185">Reference proteome</keyword>